<protein>
    <submittedName>
        <fullName evidence="2">Uncharacterized protein</fullName>
    </submittedName>
</protein>
<keyword evidence="3" id="KW-1185">Reference proteome</keyword>
<sequence>MFIHPIDLGKLPVSLRIRYEYTNYWVYFTTNTTITCFLYKQEGHLAKQCKNDVTISNVNVLNDTNSQTNETDHASKIDMAEFPVLGEKLSTDNGDNNHTEKSDFSTKKRVNASKIPPQESLSNLKRSHPTSSISTIIRDDIENSSCSDTTVDQLSDKEENKKAPKHTNKK</sequence>
<gene>
    <name evidence="2" type="ORF">ANN_13217</name>
</gene>
<reference evidence="2 3" key="1">
    <citation type="journal article" date="2022" name="Allergy">
        <title>Genome assembly and annotation of Periplaneta americana reveal a comprehensive cockroach allergen profile.</title>
        <authorList>
            <person name="Wang L."/>
            <person name="Xiong Q."/>
            <person name="Saelim N."/>
            <person name="Wang L."/>
            <person name="Nong W."/>
            <person name="Wan A.T."/>
            <person name="Shi M."/>
            <person name="Liu X."/>
            <person name="Cao Q."/>
            <person name="Hui J.H.L."/>
            <person name="Sookrung N."/>
            <person name="Leung T.F."/>
            <person name="Tungtrongchitr A."/>
            <person name="Tsui S.K.W."/>
        </authorList>
    </citation>
    <scope>NUCLEOTIDE SEQUENCE [LARGE SCALE GENOMIC DNA]</scope>
    <source>
        <strain evidence="2">PWHHKU_190912</strain>
    </source>
</reference>
<accession>A0ABQ8TKU1</accession>
<dbReference type="Proteomes" id="UP001148838">
    <property type="component" value="Unassembled WGS sequence"/>
</dbReference>
<dbReference type="EMBL" id="JAJSOF020000009">
    <property type="protein sequence ID" value="KAJ4446521.1"/>
    <property type="molecule type" value="Genomic_DNA"/>
</dbReference>
<feature type="compositionally biased region" description="Basic and acidic residues" evidence="1">
    <location>
        <begin position="95"/>
        <end position="106"/>
    </location>
</feature>
<evidence type="ECO:0000313" key="3">
    <source>
        <dbReference type="Proteomes" id="UP001148838"/>
    </source>
</evidence>
<feature type="compositionally biased region" description="Polar residues" evidence="1">
    <location>
        <begin position="143"/>
        <end position="153"/>
    </location>
</feature>
<proteinExistence type="predicted"/>
<evidence type="ECO:0000256" key="1">
    <source>
        <dbReference type="SAM" id="MobiDB-lite"/>
    </source>
</evidence>
<name>A0ABQ8TKU1_PERAM</name>
<organism evidence="2 3">
    <name type="scientific">Periplaneta americana</name>
    <name type="common">American cockroach</name>
    <name type="synonym">Blatta americana</name>
    <dbReference type="NCBI Taxonomy" id="6978"/>
    <lineage>
        <taxon>Eukaryota</taxon>
        <taxon>Metazoa</taxon>
        <taxon>Ecdysozoa</taxon>
        <taxon>Arthropoda</taxon>
        <taxon>Hexapoda</taxon>
        <taxon>Insecta</taxon>
        <taxon>Pterygota</taxon>
        <taxon>Neoptera</taxon>
        <taxon>Polyneoptera</taxon>
        <taxon>Dictyoptera</taxon>
        <taxon>Blattodea</taxon>
        <taxon>Blattoidea</taxon>
        <taxon>Blattidae</taxon>
        <taxon>Blattinae</taxon>
        <taxon>Periplaneta</taxon>
    </lineage>
</organism>
<comment type="caution">
    <text evidence="2">The sequence shown here is derived from an EMBL/GenBank/DDBJ whole genome shotgun (WGS) entry which is preliminary data.</text>
</comment>
<feature type="region of interest" description="Disordered" evidence="1">
    <location>
        <begin position="87"/>
        <end position="170"/>
    </location>
</feature>
<evidence type="ECO:0000313" key="2">
    <source>
        <dbReference type="EMBL" id="KAJ4446521.1"/>
    </source>
</evidence>